<dbReference type="GO" id="GO:0006384">
    <property type="term" value="P:transcription initiation at RNA polymerase III promoter"/>
    <property type="evidence" value="ECO:0007669"/>
    <property type="project" value="InterPro"/>
</dbReference>
<proteinExistence type="predicted"/>
<accession>R8BP90</accession>
<dbReference type="Proteomes" id="UP000014074">
    <property type="component" value="Unassembled WGS sequence"/>
</dbReference>
<dbReference type="InterPro" id="IPR024761">
    <property type="entry name" value="TFIIIC_delta_N"/>
</dbReference>
<evidence type="ECO:0000313" key="4">
    <source>
        <dbReference type="EMBL" id="EOO01157.1"/>
    </source>
</evidence>
<dbReference type="HOGENOM" id="CLU_006811_1_0_1"/>
<dbReference type="KEGG" id="tmn:UCRPA7_3380"/>
<feature type="domain" description="Transcription factor IIIC 90kDa subunit N-terminal" evidence="2">
    <location>
        <begin position="33"/>
        <end position="608"/>
    </location>
</feature>
<dbReference type="GO" id="GO:0004402">
    <property type="term" value="F:histone acetyltransferase activity"/>
    <property type="evidence" value="ECO:0007669"/>
    <property type="project" value="InterPro"/>
</dbReference>
<dbReference type="PANTHER" id="PTHR15496">
    <property type="entry name" value="GENERAL TRANSCRIPTION FACTOR 3C POLYPEPTIDE 4 FAMILY"/>
    <property type="match status" value="1"/>
</dbReference>
<dbReference type="Pfam" id="PF12660">
    <property type="entry name" value="zf-TFIIIC"/>
    <property type="match status" value="1"/>
</dbReference>
<dbReference type="InterPro" id="IPR044230">
    <property type="entry name" value="GTF3C4"/>
</dbReference>
<dbReference type="RefSeq" id="XP_007914135.1">
    <property type="nucleotide sequence ID" value="XM_007915944.1"/>
</dbReference>
<keyword evidence="5" id="KW-1185">Reference proteome</keyword>
<gene>
    <name evidence="4" type="ORF">UCRPA7_3380</name>
</gene>
<sequence>MCPTSKPDVRSQILPLRGLNLQSKPFNKRAIAWSCDAELAVAADDSVHVFLPEFPESEEDAIKAENDVYGDSQPQERYDDEGDDDDDEVQILGAHPLMTSGRQQFFEGTRQFPVTYPPLNTEINRHIWDAAGEHFPELDDAPPTARPDDAGDSRYNPDPYLRTGAGARLIGSVGSTLNHVVAIEWSPSGIGRNGRPVLSVLTASGVLAMYGEGSPNLSSGAKGSRSTLRDLSRWVVLWAVGEKFVVPGQENYGERIISFAWAPQLNNGAALLTYLNDEQELVILSMRTEYKTGGASQFGDEEAVWHVREECRLKMAGPHPVLDQWDPEYTPSGSAFALKCSPWTKNEKEWTCLLSYLDSNYIGFRKITLENTHDNPGLKVQVEEQDWSGICLFLGPDAFVEWEDIIWTEEDDTRICRGIIATPFKAQSFEVNLTRRGETPVITHSTETCRTTYRDKNDSNNNPIQGLVIHPLNPATRTIEPLYTLIRLSATATNNDWFETNAPGYSGPDQSSDQRPQWAVEIAQKISVATPAGLNASVDDSDEDDSGESEKGGGAPLADSDADSDDENMNFVPTGPDIHPTRMRLWGLAQSPGGGSTAVLATPQMTQFPERGGWHSSRSNVMFSWTAREANDSQPARLQGIPAVHGLTTEGRVWEWMYGTGAGVPGVTSGPGVNDADTAGQARRLNVKHLFADAVRNQTCAICNGASSIRPGAVESMCEKGHIFATCGASDLAIQQPGISRACGVCRCRCLKIEELVKVVPDKADVIRAEVLGDVCMKCGGKFIN</sequence>
<dbReference type="Pfam" id="PF12657">
    <property type="entry name" value="TFIIIC_delta"/>
    <property type="match status" value="1"/>
</dbReference>
<reference evidence="5" key="1">
    <citation type="journal article" date="2013" name="Genome Announc.">
        <title>Draft genome sequence of the ascomycete Phaeoacremonium aleophilum strain UCR-PA7, a causal agent of the esca disease complex in grapevines.</title>
        <authorList>
            <person name="Blanco-Ulate B."/>
            <person name="Rolshausen P."/>
            <person name="Cantu D."/>
        </authorList>
    </citation>
    <scope>NUCLEOTIDE SEQUENCE [LARGE SCALE GENOMIC DNA]</scope>
    <source>
        <strain evidence="5">UCR-PA7</strain>
    </source>
</reference>
<evidence type="ECO:0000256" key="1">
    <source>
        <dbReference type="SAM" id="MobiDB-lite"/>
    </source>
</evidence>
<feature type="region of interest" description="Disordered" evidence="1">
    <location>
        <begin position="134"/>
        <end position="156"/>
    </location>
</feature>
<dbReference type="EMBL" id="KB933041">
    <property type="protein sequence ID" value="EOO01157.1"/>
    <property type="molecule type" value="Genomic_DNA"/>
</dbReference>
<feature type="domain" description="Transcription factor IIIC putative zinc-finger" evidence="3">
    <location>
        <begin position="697"/>
        <end position="783"/>
    </location>
</feature>
<name>R8BP90_PHAM7</name>
<evidence type="ECO:0000313" key="5">
    <source>
        <dbReference type="Proteomes" id="UP000014074"/>
    </source>
</evidence>
<dbReference type="OrthoDB" id="192611at2759"/>
<dbReference type="GeneID" id="19323723"/>
<protein>
    <submittedName>
        <fullName evidence="4">Putative gpi-anchor transamidase protein</fullName>
    </submittedName>
</protein>
<dbReference type="eggNOG" id="ENOG502SGPH">
    <property type="taxonomic scope" value="Eukaryota"/>
</dbReference>
<dbReference type="GO" id="GO:0000127">
    <property type="term" value="C:transcription factor TFIIIC complex"/>
    <property type="evidence" value="ECO:0007669"/>
    <property type="project" value="InterPro"/>
</dbReference>
<feature type="region of interest" description="Disordered" evidence="1">
    <location>
        <begin position="531"/>
        <end position="578"/>
    </location>
</feature>
<evidence type="ECO:0000259" key="2">
    <source>
        <dbReference type="Pfam" id="PF12657"/>
    </source>
</evidence>
<dbReference type="PANTHER" id="PTHR15496:SF2">
    <property type="entry name" value="GENERAL TRANSCRIPTION FACTOR 3C POLYPEPTIDE 4"/>
    <property type="match status" value="1"/>
</dbReference>
<dbReference type="InterPro" id="IPR024764">
    <property type="entry name" value="TFIIIC_Znf"/>
</dbReference>
<evidence type="ECO:0000259" key="3">
    <source>
        <dbReference type="Pfam" id="PF12660"/>
    </source>
</evidence>
<organism evidence="4 5">
    <name type="scientific">Phaeoacremonium minimum (strain UCR-PA7)</name>
    <name type="common">Esca disease fungus</name>
    <name type="synonym">Togninia minima</name>
    <dbReference type="NCBI Taxonomy" id="1286976"/>
    <lineage>
        <taxon>Eukaryota</taxon>
        <taxon>Fungi</taxon>
        <taxon>Dikarya</taxon>
        <taxon>Ascomycota</taxon>
        <taxon>Pezizomycotina</taxon>
        <taxon>Sordariomycetes</taxon>
        <taxon>Sordariomycetidae</taxon>
        <taxon>Togniniales</taxon>
        <taxon>Togniniaceae</taxon>
        <taxon>Phaeoacremonium</taxon>
    </lineage>
</organism>
<feature type="region of interest" description="Disordered" evidence="1">
    <location>
        <begin position="65"/>
        <end position="85"/>
    </location>
</feature>
<dbReference type="AlphaFoldDB" id="R8BP90"/>